<dbReference type="PROSITE" id="PS50081">
    <property type="entry name" value="ZF_DAG_PE_2"/>
    <property type="match status" value="1"/>
</dbReference>
<reference evidence="6" key="2">
    <citation type="submission" date="2025-09" db="UniProtKB">
        <authorList>
            <consortium name="Ensembl"/>
        </authorList>
    </citation>
    <scope>IDENTIFICATION</scope>
</reference>
<feature type="region of interest" description="Disordered" evidence="3">
    <location>
        <begin position="715"/>
        <end position="737"/>
    </location>
</feature>
<dbReference type="Gene3D" id="2.60.40.150">
    <property type="entry name" value="C2 domain"/>
    <property type="match status" value="1"/>
</dbReference>
<keyword evidence="2" id="KW-0862">Zinc</keyword>
<evidence type="ECO:0000256" key="2">
    <source>
        <dbReference type="ARBA" id="ARBA00022833"/>
    </source>
</evidence>
<keyword evidence="7" id="KW-1185">Reference proteome</keyword>
<dbReference type="GO" id="GO:0016081">
    <property type="term" value="P:synaptic vesicle docking"/>
    <property type="evidence" value="ECO:0007669"/>
    <property type="project" value="TreeGrafter"/>
</dbReference>
<dbReference type="Ensembl" id="ENSSRHT00000009725.1">
    <property type="protein sequence ID" value="ENSSRHP00000009430.1"/>
    <property type="gene ID" value="ENSSRHG00000005426.1"/>
</dbReference>
<accession>A0A673G2E6</accession>
<dbReference type="GO" id="GO:0005516">
    <property type="term" value="F:calmodulin binding"/>
    <property type="evidence" value="ECO:0007669"/>
    <property type="project" value="TreeGrafter"/>
</dbReference>
<dbReference type="Pfam" id="PF00168">
    <property type="entry name" value="C2"/>
    <property type="match status" value="1"/>
</dbReference>
<feature type="region of interest" description="Disordered" evidence="3">
    <location>
        <begin position="433"/>
        <end position="488"/>
    </location>
</feature>
<dbReference type="GO" id="GO:0035249">
    <property type="term" value="P:synaptic transmission, glutamatergic"/>
    <property type="evidence" value="ECO:0007669"/>
    <property type="project" value="TreeGrafter"/>
</dbReference>
<dbReference type="PROSITE" id="PS50004">
    <property type="entry name" value="C2"/>
    <property type="match status" value="1"/>
</dbReference>
<dbReference type="PRINTS" id="PR00360">
    <property type="entry name" value="C2DOMAIN"/>
</dbReference>
<dbReference type="PROSITE" id="PS00479">
    <property type="entry name" value="ZF_DAG_PE_1"/>
    <property type="match status" value="1"/>
</dbReference>
<feature type="compositionally biased region" description="Basic residues" evidence="3">
    <location>
        <begin position="473"/>
        <end position="482"/>
    </location>
</feature>
<dbReference type="SMART" id="SM00109">
    <property type="entry name" value="C1"/>
    <property type="match status" value="1"/>
</dbReference>
<dbReference type="GO" id="GO:0017075">
    <property type="term" value="F:syntaxin-1 binding"/>
    <property type="evidence" value="ECO:0007669"/>
    <property type="project" value="TreeGrafter"/>
</dbReference>
<dbReference type="PANTHER" id="PTHR10480:SF2">
    <property type="entry name" value="PROTEIN UNC-13 HOMOLOG C"/>
    <property type="match status" value="1"/>
</dbReference>
<dbReference type="GO" id="GO:0031594">
    <property type="term" value="C:neuromuscular junction"/>
    <property type="evidence" value="ECO:0007669"/>
    <property type="project" value="TreeGrafter"/>
</dbReference>
<dbReference type="Proteomes" id="UP000472270">
    <property type="component" value="Unassembled WGS sequence"/>
</dbReference>
<sequence>MVSAHFKKLSSYIVKICKGMFTKKLANTTKKKESSENKKEPKTYPDARNPTFSTTLKSTVKKISKCSSARNISLEEDDGKNDCSSLSPTFSYRVAIANGLPKNALFLNNNEFHEVLSIDSYYSDSLNEAKLVHRFDEQKAYTMPVRRNRKSLISLAPSDGSSEGERGERSSLHTLRLGALKKLRKWKKSQECVSSDSEASNWRKTLGIRSKSLDRAGRHQKTTTLEPGSSSTGCISQTQDVMEMIFKELQGISQIESELSELRGHVNALKSSIDEISSSVEVVQSEIEQLRSGFVQSRRETRDIHDYIRQISQQTNKATLRFLNVPEEKYEKTEDLIYQILKEKMGFAEACKTFKIELAHRLGQQRECYNAKPRPIVVIFSSPQDRDLVLKKCYKLKGTGISISTDSLAHDSKEKRDKPMAFSQTYESMDIKVSAKDKAESDDWDSMESDKELDELNKNKYAIVSKPPPKSKSDKKKSHNHRRMADDAAYSVHYADSTAYDDHDKQSKSYYSDITPGWLSQSDYSTPKLSRSESDCSKLCQSYSEDFSESQYFSRVNGCSLLSSSDQELWQRKQEDMASSWYASPPSQTLSQEQPYAEHNEVETTETIDSGVSNGLVCISGDRSHYSGSQLSLQGDLSPWKDWHHLEQGADSGLDASTEQNIISEISSPFDPAANPGFPEKITKCLEVDLQFEGETFLTLDSTPDTGQDQDIDIEPEFLEPDQKSSSMYRSQSEIRSEKVEEVPKSWSSRLSIDLSEKTFSFGGFGSTLQRAKSALDFVWNKGSQSTSAPVEEPSNTSFMGRFRTMSQSTANSSSTTIDSDVYTDPFYYKAEEEEQPAEQPVDNETHYVEVMEQVLANLENRTNTNEADEQNQDEEYDEESKEEVQEDQEISETKGADEVKKTVEQEDENKNVTEVPVQEAPPKKRIRPTFKEVALRAYRKQMAELEQQILAGAYSMIMVLIDSKSASIPRVGSILYGIDSMPDLRRKRTMPIVRDLTLAARKAGIAFGLVNRTTLNNEELKLHVLRKTLQALIYPISSTTPHNFEVWTATAPTYCHECEGLLWGIARQGMRCTECGVKCHEKCQDLLNADCLQRAVEKSSKHGAEDKTQNIIMAMKERMKIREKNRPEVFEVIQEMFQLSKEDCNTHLKTAKQAVLEGTSKWSAKITITVVCAQGLQAKDKTGSSDPYVTVQVGKTKRRTKTVFGNLNPVWEEKFFFECHNATDRIKVRVWDEDDDIKSRVKQHFKKESDDFLGQTIIEVRMLSGEMDVWYNLEKRTDKSMVSGAIRLKISVEMKGEEKVAPPHGQYTCLHEVRLTSNNGVVKIPEVKGDDAWKVYFDDVSQEIVDEFAMRFGVESIYQQNPTHRFLYWTTLSSSVNSPYERRLMMKL</sequence>
<evidence type="ECO:0000313" key="6">
    <source>
        <dbReference type="Ensembl" id="ENSSRHP00000009430.1"/>
    </source>
</evidence>
<dbReference type="InterPro" id="IPR027080">
    <property type="entry name" value="Unc-13"/>
</dbReference>
<dbReference type="Pfam" id="PF00130">
    <property type="entry name" value="C1_1"/>
    <property type="match status" value="1"/>
</dbReference>
<dbReference type="GO" id="GO:0005543">
    <property type="term" value="F:phospholipid binding"/>
    <property type="evidence" value="ECO:0007669"/>
    <property type="project" value="InterPro"/>
</dbReference>
<dbReference type="GO" id="GO:0030672">
    <property type="term" value="C:synaptic vesicle membrane"/>
    <property type="evidence" value="ECO:0007669"/>
    <property type="project" value="TreeGrafter"/>
</dbReference>
<feature type="compositionally biased region" description="Acidic residues" evidence="3">
    <location>
        <begin position="867"/>
        <end position="891"/>
    </location>
</feature>
<dbReference type="GO" id="GO:0019992">
    <property type="term" value="F:diacylglycerol binding"/>
    <property type="evidence" value="ECO:0007669"/>
    <property type="project" value="InterPro"/>
</dbReference>
<dbReference type="Gene3D" id="3.30.60.20">
    <property type="match status" value="1"/>
</dbReference>
<feature type="domain" description="C2" evidence="4">
    <location>
        <begin position="1148"/>
        <end position="1272"/>
    </location>
</feature>
<dbReference type="GO" id="GO:0098831">
    <property type="term" value="C:presynaptic active zone cytoplasmic component"/>
    <property type="evidence" value="ECO:0007669"/>
    <property type="project" value="TreeGrafter"/>
</dbReference>
<feature type="compositionally biased region" description="Basic and acidic residues" evidence="3">
    <location>
        <begin position="892"/>
        <end position="912"/>
    </location>
</feature>
<dbReference type="FunFam" id="3.30.60.20:FF:000001">
    <property type="entry name" value="Protein unc-13 homolog B"/>
    <property type="match status" value="1"/>
</dbReference>
<dbReference type="GO" id="GO:0005509">
    <property type="term" value="F:calcium ion binding"/>
    <property type="evidence" value="ECO:0007669"/>
    <property type="project" value="InterPro"/>
</dbReference>
<dbReference type="CDD" id="cd04027">
    <property type="entry name" value="C2B_Munc13"/>
    <property type="match status" value="1"/>
</dbReference>
<feature type="region of interest" description="Disordered" evidence="3">
    <location>
        <begin position="211"/>
        <end position="233"/>
    </location>
</feature>
<feature type="region of interest" description="Disordered" evidence="3">
    <location>
        <begin position="152"/>
        <end position="171"/>
    </location>
</feature>
<keyword evidence="1" id="KW-0479">Metal-binding</keyword>
<dbReference type="InterPro" id="IPR046349">
    <property type="entry name" value="C1-like_sf"/>
</dbReference>
<reference evidence="6" key="1">
    <citation type="submission" date="2025-08" db="UniProtKB">
        <authorList>
            <consortium name="Ensembl"/>
        </authorList>
    </citation>
    <scope>IDENTIFICATION</scope>
</reference>
<dbReference type="InterPro" id="IPR037302">
    <property type="entry name" value="Unc-13_C2B"/>
</dbReference>
<feature type="compositionally biased region" description="Basic and acidic residues" evidence="3">
    <location>
        <begin position="30"/>
        <end position="45"/>
    </location>
</feature>
<evidence type="ECO:0000256" key="1">
    <source>
        <dbReference type="ARBA" id="ARBA00022723"/>
    </source>
</evidence>
<feature type="compositionally biased region" description="Basic and acidic residues" evidence="3">
    <location>
        <begin position="448"/>
        <end position="458"/>
    </location>
</feature>
<dbReference type="SMART" id="SM00239">
    <property type="entry name" value="C2"/>
    <property type="match status" value="1"/>
</dbReference>
<proteinExistence type="predicted"/>
<evidence type="ECO:0000256" key="3">
    <source>
        <dbReference type="SAM" id="MobiDB-lite"/>
    </source>
</evidence>
<feature type="domain" description="Phorbol-ester/DAG-type" evidence="5">
    <location>
        <begin position="1042"/>
        <end position="1092"/>
    </location>
</feature>
<feature type="region of interest" description="Disordered" evidence="3">
    <location>
        <begin position="28"/>
        <end position="51"/>
    </location>
</feature>
<evidence type="ECO:0000259" key="5">
    <source>
        <dbReference type="PROSITE" id="PS50081"/>
    </source>
</evidence>
<evidence type="ECO:0000259" key="4">
    <source>
        <dbReference type="PROSITE" id="PS50004"/>
    </source>
</evidence>
<dbReference type="PANTHER" id="PTHR10480">
    <property type="entry name" value="PROTEIN UNC-13 HOMOLOG"/>
    <property type="match status" value="1"/>
</dbReference>
<dbReference type="InterPro" id="IPR002219">
    <property type="entry name" value="PKC_DAG/PE"/>
</dbReference>
<protein>
    <recommendedName>
        <fullName evidence="8">Unc-13 homolog C</fullName>
    </recommendedName>
</protein>
<feature type="compositionally biased region" description="Polar residues" evidence="3">
    <location>
        <begin position="581"/>
        <end position="594"/>
    </location>
</feature>
<dbReference type="GO" id="GO:0016082">
    <property type="term" value="P:synaptic vesicle priming"/>
    <property type="evidence" value="ECO:0007669"/>
    <property type="project" value="TreeGrafter"/>
</dbReference>
<evidence type="ECO:0000313" key="7">
    <source>
        <dbReference type="Proteomes" id="UP000472270"/>
    </source>
</evidence>
<name>A0A673G2E6_9TELE</name>
<dbReference type="SUPFAM" id="SSF49562">
    <property type="entry name" value="C2 domain (Calcium/lipid-binding domain, CaLB)"/>
    <property type="match status" value="1"/>
</dbReference>
<feature type="compositionally biased region" description="Polar residues" evidence="3">
    <location>
        <begin position="222"/>
        <end position="233"/>
    </location>
</feature>
<feature type="region of interest" description="Disordered" evidence="3">
    <location>
        <begin position="576"/>
        <end position="604"/>
    </location>
</feature>
<dbReference type="GO" id="GO:0061789">
    <property type="term" value="P:dense core granule priming"/>
    <property type="evidence" value="ECO:0007669"/>
    <property type="project" value="TreeGrafter"/>
</dbReference>
<dbReference type="SUPFAM" id="SSF57889">
    <property type="entry name" value="Cysteine-rich domain"/>
    <property type="match status" value="1"/>
</dbReference>
<dbReference type="InterPro" id="IPR035892">
    <property type="entry name" value="C2_domain_sf"/>
</dbReference>
<dbReference type="GO" id="GO:0042734">
    <property type="term" value="C:presynaptic membrane"/>
    <property type="evidence" value="ECO:0007669"/>
    <property type="project" value="TreeGrafter"/>
</dbReference>
<dbReference type="Gene3D" id="3.30.70.1820">
    <property type="entry name" value="L1 transposable element, RRM domain"/>
    <property type="match status" value="1"/>
</dbReference>
<feature type="region of interest" description="Disordered" evidence="3">
    <location>
        <begin position="859"/>
        <end position="922"/>
    </location>
</feature>
<dbReference type="GO" id="GO:0043195">
    <property type="term" value="C:terminal bouton"/>
    <property type="evidence" value="ECO:0007669"/>
    <property type="project" value="TreeGrafter"/>
</dbReference>
<dbReference type="InterPro" id="IPR000008">
    <property type="entry name" value="C2_dom"/>
</dbReference>
<organism evidence="6 7">
    <name type="scientific">Sinocyclocheilus rhinocerous</name>
    <dbReference type="NCBI Taxonomy" id="307959"/>
    <lineage>
        <taxon>Eukaryota</taxon>
        <taxon>Metazoa</taxon>
        <taxon>Chordata</taxon>
        <taxon>Craniata</taxon>
        <taxon>Vertebrata</taxon>
        <taxon>Euteleostomi</taxon>
        <taxon>Actinopterygii</taxon>
        <taxon>Neopterygii</taxon>
        <taxon>Teleostei</taxon>
        <taxon>Ostariophysi</taxon>
        <taxon>Cypriniformes</taxon>
        <taxon>Cyprinidae</taxon>
        <taxon>Cyprininae</taxon>
        <taxon>Sinocyclocheilus</taxon>
    </lineage>
</organism>
<evidence type="ECO:0008006" key="8">
    <source>
        <dbReference type="Google" id="ProtNLM"/>
    </source>
</evidence>
<dbReference type="FunFam" id="2.60.40.150:FF:000002">
    <property type="entry name" value="Protein unc-13 homolog B"/>
    <property type="match status" value="1"/>
</dbReference>
<dbReference type="GO" id="GO:0099525">
    <property type="term" value="P:presynaptic dense core vesicle exocytosis"/>
    <property type="evidence" value="ECO:0007669"/>
    <property type="project" value="TreeGrafter"/>
</dbReference>